<gene>
    <name evidence="2" type="ORF">Poly51_43600</name>
</gene>
<dbReference type="Pfam" id="PF13472">
    <property type="entry name" value="Lipase_GDSL_2"/>
    <property type="match status" value="1"/>
</dbReference>
<comment type="caution">
    <text evidence="2">The sequence shown here is derived from an EMBL/GenBank/DDBJ whole genome shotgun (WGS) entry which is preliminary data.</text>
</comment>
<dbReference type="AlphaFoldDB" id="A0A5C6ETY5"/>
<evidence type="ECO:0000313" key="2">
    <source>
        <dbReference type="EMBL" id="TWU51066.1"/>
    </source>
</evidence>
<keyword evidence="3" id="KW-1185">Reference proteome</keyword>
<sequence length="247" mass="28130">MIFRLGLVLSTFWISVFWISVVAIAQVDEPYRSRAIEKWEDEIRKLESLDSSETDPADAVLLLGSSSIRRWTQAAIDLAPYRVVRRGYGGAKYSDLAVFAERLIQPHQYRAVVMFVGNDISGDAHDHTVDQVDGWVRHIVDVSRKHQSGSPVLIVEVTPTGKRFEHWSAIRRLNAQLREIALSTPMVYFVPTAASFLDPDGNPRSELFVDDRLHLNDQGYVIWAELIRDQLDDVLRLIESTREAKSK</sequence>
<dbReference type="InterPro" id="IPR036514">
    <property type="entry name" value="SGNH_hydro_sf"/>
</dbReference>
<feature type="domain" description="SGNH hydrolase-type esterase" evidence="1">
    <location>
        <begin position="69"/>
        <end position="220"/>
    </location>
</feature>
<name>A0A5C6ETY5_9BACT</name>
<dbReference type="GO" id="GO:0016788">
    <property type="term" value="F:hydrolase activity, acting on ester bonds"/>
    <property type="evidence" value="ECO:0007669"/>
    <property type="project" value="UniProtKB-ARBA"/>
</dbReference>
<proteinExistence type="predicted"/>
<dbReference type="RefSeq" id="WP_146459720.1">
    <property type="nucleotide sequence ID" value="NZ_SJPW01000005.1"/>
</dbReference>
<dbReference type="EMBL" id="SJPW01000005">
    <property type="protein sequence ID" value="TWU51066.1"/>
    <property type="molecule type" value="Genomic_DNA"/>
</dbReference>
<accession>A0A5C6ETY5</accession>
<dbReference type="InterPro" id="IPR013830">
    <property type="entry name" value="SGNH_hydro"/>
</dbReference>
<dbReference type="PANTHER" id="PTHR30383:SF29">
    <property type="entry name" value="SGNH HYDROLASE-TYPE ESTERASE DOMAIN-CONTAINING PROTEIN"/>
    <property type="match status" value="1"/>
</dbReference>
<dbReference type="SUPFAM" id="SSF52266">
    <property type="entry name" value="SGNH hydrolase"/>
    <property type="match status" value="1"/>
</dbReference>
<dbReference type="OrthoDB" id="2513075at2"/>
<reference evidence="2 3" key="1">
    <citation type="submission" date="2019-02" db="EMBL/GenBank/DDBJ databases">
        <title>Deep-cultivation of Planctomycetes and their phenomic and genomic characterization uncovers novel biology.</title>
        <authorList>
            <person name="Wiegand S."/>
            <person name="Jogler M."/>
            <person name="Boedeker C."/>
            <person name="Pinto D."/>
            <person name="Vollmers J."/>
            <person name="Rivas-Marin E."/>
            <person name="Kohn T."/>
            <person name="Peeters S.H."/>
            <person name="Heuer A."/>
            <person name="Rast P."/>
            <person name="Oberbeckmann S."/>
            <person name="Bunk B."/>
            <person name="Jeske O."/>
            <person name="Meyerdierks A."/>
            <person name="Storesund J.E."/>
            <person name="Kallscheuer N."/>
            <person name="Luecker S."/>
            <person name="Lage O.M."/>
            <person name="Pohl T."/>
            <person name="Merkel B.J."/>
            <person name="Hornburger P."/>
            <person name="Mueller R.-W."/>
            <person name="Bruemmer F."/>
            <person name="Labrenz M."/>
            <person name="Spormann A.M."/>
            <person name="Op Den Camp H."/>
            <person name="Overmann J."/>
            <person name="Amann R."/>
            <person name="Jetten M.S.M."/>
            <person name="Mascher T."/>
            <person name="Medema M.H."/>
            <person name="Devos D.P."/>
            <person name="Kaster A.-K."/>
            <person name="Ovreas L."/>
            <person name="Rohde M."/>
            <person name="Galperin M.Y."/>
            <person name="Jogler C."/>
        </authorList>
    </citation>
    <scope>NUCLEOTIDE SEQUENCE [LARGE SCALE GENOMIC DNA]</scope>
    <source>
        <strain evidence="2 3">Poly51</strain>
    </source>
</reference>
<evidence type="ECO:0000313" key="3">
    <source>
        <dbReference type="Proteomes" id="UP000318288"/>
    </source>
</evidence>
<dbReference type="Proteomes" id="UP000318288">
    <property type="component" value="Unassembled WGS sequence"/>
</dbReference>
<organism evidence="2 3">
    <name type="scientific">Rubripirellula tenax</name>
    <dbReference type="NCBI Taxonomy" id="2528015"/>
    <lineage>
        <taxon>Bacteria</taxon>
        <taxon>Pseudomonadati</taxon>
        <taxon>Planctomycetota</taxon>
        <taxon>Planctomycetia</taxon>
        <taxon>Pirellulales</taxon>
        <taxon>Pirellulaceae</taxon>
        <taxon>Rubripirellula</taxon>
    </lineage>
</organism>
<dbReference type="Gene3D" id="3.40.50.1110">
    <property type="entry name" value="SGNH hydrolase"/>
    <property type="match status" value="1"/>
</dbReference>
<dbReference type="InterPro" id="IPR051532">
    <property type="entry name" value="Ester_Hydrolysis_Enzymes"/>
</dbReference>
<protein>
    <recommendedName>
        <fullName evidence="1">SGNH hydrolase-type esterase domain-containing protein</fullName>
    </recommendedName>
</protein>
<dbReference type="PANTHER" id="PTHR30383">
    <property type="entry name" value="THIOESTERASE 1/PROTEASE 1/LYSOPHOSPHOLIPASE L1"/>
    <property type="match status" value="1"/>
</dbReference>
<evidence type="ECO:0000259" key="1">
    <source>
        <dbReference type="Pfam" id="PF13472"/>
    </source>
</evidence>